<dbReference type="EMBL" id="MQWD01000001">
    <property type="protein sequence ID" value="PAP75343.1"/>
    <property type="molecule type" value="Genomic_DNA"/>
</dbReference>
<feature type="region of interest" description="Disordered" evidence="1">
    <location>
        <begin position="32"/>
        <end position="71"/>
    </location>
</feature>
<reference evidence="3 4" key="1">
    <citation type="submission" date="2016-11" db="EMBL/GenBank/DDBJ databases">
        <title>Study of marine rhodopsin-containing bacteria.</title>
        <authorList>
            <person name="Yoshizawa S."/>
            <person name="Kumagai Y."/>
            <person name="Kogure K."/>
        </authorList>
    </citation>
    <scope>NUCLEOTIDE SEQUENCE [LARGE SCALE GENOMIC DNA]</scope>
    <source>
        <strain evidence="3 4">SAORIC-28</strain>
    </source>
</reference>
<dbReference type="Proteomes" id="UP000216339">
    <property type="component" value="Unassembled WGS sequence"/>
</dbReference>
<sequence>MRTPVLALLVALLAPPADAQLGRVLDRAKETVEDAVRDRAPEPPPQEAADPRPVTAQPAASAAADRAPRTGPAPAADAYDLLFHAAPRAETGVAGGTGPFAVLFPTDGTYELAVVDASGATVASTSDTVTPIDRLPTFAVLRYLLLDYEPAPGDYELVLRLDGAPLTAIPYTLSRIEGDDPFNPTTTWQVDGPWATYGVLRAPTGDADGDVELTYWVRSGEVSGDRVKVRPVLFRDGQRVSAYEDGSTVFASHQGWTAHRTAINVDNGGRRGNLRRDALVDGDYRIEVGEEGRSPIRVFHFSVSGGQFVPHARSALEYEPRAGFLTPRSVADEAYGRNRFSMVDQVWMVSE</sequence>
<comment type="caution">
    <text evidence="3">The sequence shown here is derived from an EMBL/GenBank/DDBJ whole genome shotgun (WGS) entry which is preliminary data.</text>
</comment>
<evidence type="ECO:0000256" key="1">
    <source>
        <dbReference type="SAM" id="MobiDB-lite"/>
    </source>
</evidence>
<feature type="compositionally biased region" description="Basic and acidic residues" evidence="1">
    <location>
        <begin position="32"/>
        <end position="41"/>
    </location>
</feature>
<feature type="signal peptide" evidence="2">
    <location>
        <begin position="1"/>
        <end position="19"/>
    </location>
</feature>
<dbReference type="OrthoDB" id="1547161at2"/>
<dbReference type="AlphaFoldDB" id="A0A271IVU8"/>
<keyword evidence="4" id="KW-1185">Reference proteome</keyword>
<organism evidence="3 4">
    <name type="scientific">Rubrivirga marina</name>
    <dbReference type="NCBI Taxonomy" id="1196024"/>
    <lineage>
        <taxon>Bacteria</taxon>
        <taxon>Pseudomonadati</taxon>
        <taxon>Rhodothermota</taxon>
        <taxon>Rhodothermia</taxon>
        <taxon>Rhodothermales</taxon>
        <taxon>Rubricoccaceae</taxon>
        <taxon>Rubrivirga</taxon>
    </lineage>
</organism>
<evidence type="ECO:0000313" key="4">
    <source>
        <dbReference type="Proteomes" id="UP000216339"/>
    </source>
</evidence>
<proteinExistence type="predicted"/>
<evidence type="ECO:0000313" key="3">
    <source>
        <dbReference type="EMBL" id="PAP75343.1"/>
    </source>
</evidence>
<keyword evidence="2" id="KW-0732">Signal</keyword>
<feature type="chain" id="PRO_5013103188" evidence="2">
    <location>
        <begin position="20"/>
        <end position="351"/>
    </location>
</feature>
<gene>
    <name evidence="3" type="ORF">BSZ37_02220</name>
</gene>
<feature type="compositionally biased region" description="Low complexity" evidence="1">
    <location>
        <begin position="47"/>
        <end position="65"/>
    </location>
</feature>
<evidence type="ECO:0000256" key="2">
    <source>
        <dbReference type="SAM" id="SignalP"/>
    </source>
</evidence>
<name>A0A271IVU8_9BACT</name>
<accession>A0A271IVU8</accession>
<dbReference type="RefSeq" id="WP_095508978.1">
    <property type="nucleotide sequence ID" value="NZ_MQWD01000001.1"/>
</dbReference>
<protein>
    <submittedName>
        <fullName evidence="3">Uncharacterized protein</fullName>
    </submittedName>
</protein>